<gene>
    <name evidence="7" type="ORF">CLORY_30840</name>
</gene>
<dbReference type="Pfam" id="PF12698">
    <property type="entry name" value="ABC2_membrane_3"/>
    <property type="match status" value="1"/>
</dbReference>
<comment type="caution">
    <text evidence="7">The sequence shown here is derived from an EMBL/GenBank/DDBJ whole genome shotgun (WGS) entry which is preliminary data.</text>
</comment>
<keyword evidence="8" id="KW-1185">Reference proteome</keyword>
<dbReference type="EMBL" id="MZGV01000038">
    <property type="protein sequence ID" value="OPJ59867.1"/>
    <property type="molecule type" value="Genomic_DNA"/>
</dbReference>
<feature type="transmembrane region" description="Helical" evidence="5">
    <location>
        <begin position="294"/>
        <end position="315"/>
    </location>
</feature>
<dbReference type="OrthoDB" id="1708273at2"/>
<evidence type="ECO:0000256" key="1">
    <source>
        <dbReference type="ARBA" id="ARBA00004141"/>
    </source>
</evidence>
<evidence type="ECO:0000256" key="4">
    <source>
        <dbReference type="ARBA" id="ARBA00023136"/>
    </source>
</evidence>
<dbReference type="AlphaFoldDB" id="A0A1V4IK41"/>
<evidence type="ECO:0000256" key="5">
    <source>
        <dbReference type="SAM" id="Phobius"/>
    </source>
</evidence>
<dbReference type="RefSeq" id="WP_079426006.1">
    <property type="nucleotide sequence ID" value="NZ_MZGV01000038.1"/>
</dbReference>
<evidence type="ECO:0000259" key="6">
    <source>
        <dbReference type="Pfam" id="PF12698"/>
    </source>
</evidence>
<protein>
    <submittedName>
        <fullName evidence="7">ABC-2 family transporter protein</fullName>
    </submittedName>
</protein>
<keyword evidence="2 5" id="KW-0812">Transmembrane</keyword>
<keyword evidence="4 5" id="KW-0472">Membrane</keyword>
<dbReference type="InterPro" id="IPR013525">
    <property type="entry name" value="ABC2_TM"/>
</dbReference>
<dbReference type="GO" id="GO:0016020">
    <property type="term" value="C:membrane"/>
    <property type="evidence" value="ECO:0007669"/>
    <property type="project" value="UniProtKB-SubCell"/>
</dbReference>
<evidence type="ECO:0000256" key="3">
    <source>
        <dbReference type="ARBA" id="ARBA00022989"/>
    </source>
</evidence>
<dbReference type="Proteomes" id="UP000190080">
    <property type="component" value="Unassembled WGS sequence"/>
</dbReference>
<dbReference type="STRING" id="1450648.CLORY_30840"/>
<feature type="transmembrane region" description="Helical" evidence="5">
    <location>
        <begin position="12"/>
        <end position="30"/>
    </location>
</feature>
<sequence>MSFFLKECRRVLTSVIFWLVIAAIIIQWNSQFRGITTEEISKASPSASLSEKQGNVSIPVLRKPQIDDNNFGVRYKEIPEKLMLGAADQLLSEYKANRYQHYPFSYVKFETFNNEKQNRVLEILEEITGLTAMQLKHLPDNYFPANNGLGIIHFYNKTTRNKDGSISMVNEAGNTKKGKKDKLKHFVSQVSYAHFKKLMAEMEQMVGRESFYSIKSLKKNFGVVKQNYKGALSEYNTTIQKDKATGGFARLLCDYLGLSIGIYPVFLVVFMIMKDRRGKMQQLIYSRKISSTKLILSRYFAYITMLLIPVIVLSLESLVPMTAFGVKSHIDIDKLAYIKYIFWWLVPTLMVVTALTMCITVLTDSPIAIIIQLIWWYLDTGLTDLSGDYSLYNLVIRNNDLGGYDLVHNNLLIIWANRLILVGASGILLAITIWTYRQKRKGKVDIGTACKKCCNTLQNKFCIMCKK</sequence>
<feature type="transmembrane region" description="Helical" evidence="5">
    <location>
        <begin position="255"/>
        <end position="273"/>
    </location>
</feature>
<feature type="transmembrane region" description="Helical" evidence="5">
    <location>
        <begin position="374"/>
        <end position="392"/>
    </location>
</feature>
<organism evidence="7 8">
    <name type="scientific">Clostridium oryzae</name>
    <dbReference type="NCBI Taxonomy" id="1450648"/>
    <lineage>
        <taxon>Bacteria</taxon>
        <taxon>Bacillati</taxon>
        <taxon>Bacillota</taxon>
        <taxon>Clostridia</taxon>
        <taxon>Eubacteriales</taxon>
        <taxon>Clostridiaceae</taxon>
        <taxon>Clostridium</taxon>
    </lineage>
</organism>
<proteinExistence type="predicted"/>
<name>A0A1V4IK41_9CLOT</name>
<comment type="subcellular location">
    <subcellularLocation>
        <location evidence="1">Membrane</location>
        <topology evidence="1">Multi-pass membrane protein</topology>
    </subcellularLocation>
</comment>
<keyword evidence="3 5" id="KW-1133">Transmembrane helix</keyword>
<evidence type="ECO:0000313" key="8">
    <source>
        <dbReference type="Proteomes" id="UP000190080"/>
    </source>
</evidence>
<evidence type="ECO:0000313" key="7">
    <source>
        <dbReference type="EMBL" id="OPJ59867.1"/>
    </source>
</evidence>
<feature type="transmembrane region" description="Helical" evidence="5">
    <location>
        <begin position="341"/>
        <end position="362"/>
    </location>
</feature>
<dbReference type="GO" id="GO:0140359">
    <property type="term" value="F:ABC-type transporter activity"/>
    <property type="evidence" value="ECO:0007669"/>
    <property type="project" value="InterPro"/>
</dbReference>
<accession>A0A1V4IK41</accession>
<evidence type="ECO:0000256" key="2">
    <source>
        <dbReference type="ARBA" id="ARBA00022692"/>
    </source>
</evidence>
<reference evidence="7 8" key="1">
    <citation type="submission" date="2017-03" db="EMBL/GenBank/DDBJ databases">
        <title>Genome sequence of Clostridium oryzae DSM 28571.</title>
        <authorList>
            <person name="Poehlein A."/>
            <person name="Daniel R."/>
        </authorList>
    </citation>
    <scope>NUCLEOTIDE SEQUENCE [LARGE SCALE GENOMIC DNA]</scope>
    <source>
        <strain evidence="7 8">DSM 28571</strain>
    </source>
</reference>
<feature type="transmembrane region" description="Helical" evidence="5">
    <location>
        <begin position="412"/>
        <end position="436"/>
    </location>
</feature>
<feature type="domain" description="ABC-2 type transporter transmembrane" evidence="6">
    <location>
        <begin position="228"/>
        <end position="371"/>
    </location>
</feature>